<dbReference type="AlphaFoldDB" id="A0A915HEE2"/>
<keyword evidence="1" id="KW-1185">Reference proteome</keyword>
<evidence type="ECO:0000313" key="2">
    <source>
        <dbReference type="WBParaSite" id="nRc.2.0.1.t00058-RA"/>
    </source>
</evidence>
<reference evidence="2" key="1">
    <citation type="submission" date="2022-11" db="UniProtKB">
        <authorList>
            <consortium name="WormBaseParasite"/>
        </authorList>
    </citation>
    <scope>IDENTIFICATION</scope>
</reference>
<protein>
    <submittedName>
        <fullName evidence="2">Uncharacterized protein</fullName>
    </submittedName>
</protein>
<evidence type="ECO:0000313" key="1">
    <source>
        <dbReference type="Proteomes" id="UP000887565"/>
    </source>
</evidence>
<dbReference type="WBParaSite" id="nRc.2.0.1.t00058-RA">
    <property type="protein sequence ID" value="nRc.2.0.1.t00058-RA"/>
    <property type="gene ID" value="nRc.2.0.1.g00058"/>
</dbReference>
<name>A0A915HEE2_ROMCU</name>
<organism evidence="1 2">
    <name type="scientific">Romanomermis culicivorax</name>
    <name type="common">Nematode worm</name>
    <dbReference type="NCBI Taxonomy" id="13658"/>
    <lineage>
        <taxon>Eukaryota</taxon>
        <taxon>Metazoa</taxon>
        <taxon>Ecdysozoa</taxon>
        <taxon>Nematoda</taxon>
        <taxon>Enoplea</taxon>
        <taxon>Dorylaimia</taxon>
        <taxon>Mermithida</taxon>
        <taxon>Mermithoidea</taxon>
        <taxon>Mermithidae</taxon>
        <taxon>Romanomermis</taxon>
    </lineage>
</organism>
<sequence>MTGSGRLTMGSGRGLQRGWFPWGPKHSYTGRICDHEGTNKVGLNFVSFPCVGQEDKFIDIEVECSGFWIEIFFTDHGGFIESILCEENWRALCGIVDLERGKDCCDGWVSGLCANDFFMGSNGYGCDRRRCIVSSQWHVIKECGLTDGLFGHCKGDGVDIR</sequence>
<dbReference type="Proteomes" id="UP000887565">
    <property type="component" value="Unplaced"/>
</dbReference>
<proteinExistence type="predicted"/>
<accession>A0A915HEE2</accession>